<organism evidence="1">
    <name type="scientific">marine metagenome</name>
    <dbReference type="NCBI Taxonomy" id="408172"/>
    <lineage>
        <taxon>unclassified sequences</taxon>
        <taxon>metagenomes</taxon>
        <taxon>ecological metagenomes</taxon>
    </lineage>
</organism>
<evidence type="ECO:0000313" key="1">
    <source>
        <dbReference type="EMBL" id="SVB52682.1"/>
    </source>
</evidence>
<name>A0A382EQR8_9ZZZZ</name>
<proteinExistence type="predicted"/>
<sequence>MCKKYIGFINIYHYYRQLVGSTLCKIFTNKIRITLSALKKICYGLV</sequence>
<dbReference type="EMBL" id="UINC01045660">
    <property type="protein sequence ID" value="SVB52682.1"/>
    <property type="molecule type" value="Genomic_DNA"/>
</dbReference>
<dbReference type="AlphaFoldDB" id="A0A382EQR8"/>
<reference evidence="1" key="1">
    <citation type="submission" date="2018-05" db="EMBL/GenBank/DDBJ databases">
        <authorList>
            <person name="Lanie J.A."/>
            <person name="Ng W.-L."/>
            <person name="Kazmierczak K.M."/>
            <person name="Andrzejewski T.M."/>
            <person name="Davidsen T.M."/>
            <person name="Wayne K.J."/>
            <person name="Tettelin H."/>
            <person name="Glass J.I."/>
            <person name="Rusch D."/>
            <person name="Podicherti R."/>
            <person name="Tsui H.-C.T."/>
            <person name="Winkler M.E."/>
        </authorList>
    </citation>
    <scope>NUCLEOTIDE SEQUENCE</scope>
</reference>
<gene>
    <name evidence="1" type="ORF">METZ01_LOCUS205536</name>
</gene>
<accession>A0A382EQR8</accession>
<protein>
    <submittedName>
        <fullName evidence="1">Uncharacterized protein</fullName>
    </submittedName>
</protein>